<feature type="domain" description="DNA polymerase III delta subunit C-terminal" evidence="8">
    <location>
        <begin position="209"/>
        <end position="324"/>
    </location>
</feature>
<gene>
    <name evidence="9" type="primary">dnaX</name>
    <name evidence="9" type="ORF">CLPU_2c02780</name>
</gene>
<dbReference type="Proteomes" id="UP000037267">
    <property type="component" value="Unassembled WGS sequence"/>
</dbReference>
<dbReference type="EMBL" id="LGSS01000002">
    <property type="protein sequence ID" value="KNF09826.1"/>
    <property type="molecule type" value="Genomic_DNA"/>
</dbReference>
<organism evidence="9 10">
    <name type="scientific">Gottschalkia purinilytica</name>
    <name type="common">Clostridium purinilyticum</name>
    <dbReference type="NCBI Taxonomy" id="1503"/>
    <lineage>
        <taxon>Bacteria</taxon>
        <taxon>Bacillati</taxon>
        <taxon>Bacillota</taxon>
        <taxon>Tissierellia</taxon>
        <taxon>Tissierellales</taxon>
        <taxon>Gottschalkiaceae</taxon>
        <taxon>Gottschalkia</taxon>
    </lineage>
</organism>
<dbReference type="PANTHER" id="PTHR11669:SF8">
    <property type="entry name" value="DNA POLYMERASE III SUBUNIT DELTA"/>
    <property type="match status" value="1"/>
</dbReference>
<dbReference type="GO" id="GO:0009360">
    <property type="term" value="C:DNA polymerase III complex"/>
    <property type="evidence" value="ECO:0007669"/>
    <property type="project" value="InterPro"/>
</dbReference>
<sequence>MDFNDIVGHESIINSLKNAISSNKVAHSYLFEGAKSIGKEKLAKTFAKALLCKDGDNKPCEKCSSCIKFESGNHPDFCLENPLGDSFKKEQIESIQKDIKMMPYEGNRKVYILNNIDKMTQEAQNSFLKTLEEPPEYVTIILIVTNSHSILPTILSRCQIIKFAPISNDKVEKALVDIYKIEREEARFLSSFSNGIIGKAINLYQNEGFKKLREEVITVIDTTLSGDKFKIFSLSEFFDENKENIEDILDMMLMWFRDMLIYKEAGNSEYIINMDKIDIISKHCKSLSQEKIHDIIETIIKTKDSISSRVNYQLAIEVMLLSIQEDYISC</sequence>
<evidence type="ECO:0000256" key="2">
    <source>
        <dbReference type="ARBA" id="ARBA00014363"/>
    </source>
</evidence>
<evidence type="ECO:0000256" key="5">
    <source>
        <dbReference type="ARBA" id="ARBA00022705"/>
    </source>
</evidence>
<evidence type="ECO:0000256" key="6">
    <source>
        <dbReference type="ARBA" id="ARBA00022932"/>
    </source>
</evidence>
<evidence type="ECO:0000259" key="8">
    <source>
        <dbReference type="Pfam" id="PF09115"/>
    </source>
</evidence>
<dbReference type="GO" id="GO:0006261">
    <property type="term" value="P:DNA-templated DNA replication"/>
    <property type="evidence" value="ECO:0007669"/>
    <property type="project" value="TreeGrafter"/>
</dbReference>
<dbReference type="STRING" id="1503.CLPU_2c02780"/>
<evidence type="ECO:0000256" key="4">
    <source>
        <dbReference type="ARBA" id="ARBA00022695"/>
    </source>
</evidence>
<dbReference type="InterPro" id="IPR050238">
    <property type="entry name" value="DNA_Rep/Repair_Clamp_Loader"/>
</dbReference>
<reference evidence="10" key="1">
    <citation type="submission" date="2015-07" db="EMBL/GenBank/DDBJ databases">
        <title>Draft genome sequence of the purine-degrading Gottschalkia purinilyticum DSM 1384 (formerly Clostridium purinilyticum).</title>
        <authorList>
            <person name="Poehlein A."/>
            <person name="Schiel-Bengelsdorf B."/>
            <person name="Bengelsdorf F.R."/>
            <person name="Daniel R."/>
            <person name="Duerre P."/>
        </authorList>
    </citation>
    <scope>NUCLEOTIDE SEQUENCE [LARGE SCALE GENOMIC DNA]</scope>
    <source>
        <strain evidence="10">DSM 1384</strain>
    </source>
</reference>
<dbReference type="InterPro" id="IPR015199">
    <property type="entry name" value="DNA_pol_III_delta_C"/>
</dbReference>
<dbReference type="PANTHER" id="PTHR11669">
    <property type="entry name" value="REPLICATION FACTOR C / DNA POLYMERASE III GAMMA-TAU SUBUNIT"/>
    <property type="match status" value="1"/>
</dbReference>
<dbReference type="Pfam" id="PF13177">
    <property type="entry name" value="DNA_pol3_delta2"/>
    <property type="match status" value="1"/>
</dbReference>
<dbReference type="NCBIfam" id="TIGR00678">
    <property type="entry name" value="holB"/>
    <property type="match status" value="1"/>
</dbReference>
<dbReference type="GO" id="GO:0003677">
    <property type="term" value="F:DNA binding"/>
    <property type="evidence" value="ECO:0007669"/>
    <property type="project" value="InterPro"/>
</dbReference>
<proteinExistence type="predicted"/>
<protein>
    <recommendedName>
        <fullName evidence="2">DNA polymerase III subunit delta'</fullName>
        <ecNumber evidence="1">2.7.7.7</ecNumber>
    </recommendedName>
</protein>
<dbReference type="PATRIC" id="fig|1503.3.peg.1777"/>
<dbReference type="OrthoDB" id="9810148at2"/>
<dbReference type="RefSeq" id="WP_050354203.1">
    <property type="nucleotide sequence ID" value="NZ_LGSS01000002.1"/>
</dbReference>
<keyword evidence="6" id="KW-0239">DNA-directed DNA polymerase</keyword>
<evidence type="ECO:0000256" key="3">
    <source>
        <dbReference type="ARBA" id="ARBA00022679"/>
    </source>
</evidence>
<keyword evidence="10" id="KW-1185">Reference proteome</keyword>
<dbReference type="EC" id="2.7.7.7" evidence="1"/>
<dbReference type="GO" id="GO:0008408">
    <property type="term" value="F:3'-5' exonuclease activity"/>
    <property type="evidence" value="ECO:0007669"/>
    <property type="project" value="InterPro"/>
</dbReference>
<dbReference type="InterPro" id="IPR027417">
    <property type="entry name" value="P-loop_NTPase"/>
</dbReference>
<dbReference type="Gene3D" id="3.40.50.300">
    <property type="entry name" value="P-loop containing nucleotide triphosphate hydrolases"/>
    <property type="match status" value="1"/>
</dbReference>
<name>A0A0L0WEG2_GOTPU</name>
<dbReference type="GO" id="GO:0003887">
    <property type="term" value="F:DNA-directed DNA polymerase activity"/>
    <property type="evidence" value="ECO:0007669"/>
    <property type="project" value="UniProtKB-KW"/>
</dbReference>
<keyword evidence="5" id="KW-0235">DNA replication</keyword>
<evidence type="ECO:0000313" key="10">
    <source>
        <dbReference type="Proteomes" id="UP000037267"/>
    </source>
</evidence>
<evidence type="ECO:0000256" key="7">
    <source>
        <dbReference type="ARBA" id="ARBA00049244"/>
    </source>
</evidence>
<evidence type="ECO:0000256" key="1">
    <source>
        <dbReference type="ARBA" id="ARBA00012417"/>
    </source>
</evidence>
<dbReference type="SUPFAM" id="SSF52540">
    <property type="entry name" value="P-loop containing nucleoside triphosphate hydrolases"/>
    <property type="match status" value="1"/>
</dbReference>
<dbReference type="Pfam" id="PF09115">
    <property type="entry name" value="DNApol3-delta_C"/>
    <property type="match status" value="1"/>
</dbReference>
<keyword evidence="3 9" id="KW-0808">Transferase</keyword>
<accession>A0A0L0WEG2</accession>
<dbReference type="Gene3D" id="1.20.272.10">
    <property type="match status" value="1"/>
</dbReference>
<keyword evidence="4 9" id="KW-0548">Nucleotidyltransferase</keyword>
<dbReference type="InterPro" id="IPR004622">
    <property type="entry name" value="DNA_pol_HolB"/>
</dbReference>
<comment type="catalytic activity">
    <reaction evidence="7">
        <text>DNA(n) + a 2'-deoxyribonucleoside 5'-triphosphate = DNA(n+1) + diphosphate</text>
        <dbReference type="Rhea" id="RHEA:22508"/>
        <dbReference type="Rhea" id="RHEA-COMP:17339"/>
        <dbReference type="Rhea" id="RHEA-COMP:17340"/>
        <dbReference type="ChEBI" id="CHEBI:33019"/>
        <dbReference type="ChEBI" id="CHEBI:61560"/>
        <dbReference type="ChEBI" id="CHEBI:173112"/>
        <dbReference type="EC" id="2.7.7.7"/>
    </reaction>
</comment>
<dbReference type="AlphaFoldDB" id="A0A0L0WEG2"/>
<comment type="caution">
    <text evidence="9">The sequence shown here is derived from an EMBL/GenBank/DDBJ whole genome shotgun (WGS) entry which is preliminary data.</text>
</comment>
<evidence type="ECO:0000313" key="9">
    <source>
        <dbReference type="EMBL" id="KNF09826.1"/>
    </source>
</evidence>
<dbReference type="FunFam" id="3.40.50.300:FF:001255">
    <property type="entry name" value="DNA polymerase III subunit delta"/>
    <property type="match status" value="1"/>
</dbReference>